<comment type="caution">
    <text evidence="1">The sequence shown here is derived from an EMBL/GenBank/DDBJ whole genome shotgun (WGS) entry which is preliminary data.</text>
</comment>
<dbReference type="AlphaFoldDB" id="A0A918YVY9"/>
<keyword evidence="2" id="KW-1185">Reference proteome</keyword>
<protein>
    <submittedName>
        <fullName evidence="1">Uncharacterized protein</fullName>
    </submittedName>
</protein>
<sequence>MAAHVFSRGKGQGRARLEFPKPERAVLLAVRKQRGARMDLFTVRPTGRRGHFVRRFEAEDSEALVLLPRDRQGRHQKLWVETEGHWSLRVREVPTARTFTREVAGAGPEVLDYRGPAGWATITHRATHERFVLAAHPNGPDRDRVVLKSVPHLLEGLGPEPGTDTGAEPTWRYVVPLDGPTLLAVEQAQDWSISVTPVDAPDPRSPVRRWVGTATMLFERPREAGPVLLDFHYEGRGRQLAPSLEVLDDDGLRREYHPGLGLSPDHRFLLGADERTAGLRSLRIRVDGPDREWELRLTDVEHARPLRRAAAGDGAEVLRYEGPPAVLSVAHVGDVNVAEVTGWGPGRYDWRLKTGTPGRSCHGALIGAGTAPELIRVLAWGQWRLQVTPLDSVRAFAPRRESTGSTLVRWRGPAADLRLTHLAGHPLPITVDVLSEELRSVGRLTAEPPAAPADGLPVRPGALLAVSDPYNAGWVLEGR</sequence>
<accession>A0A918YVY9</accession>
<gene>
    <name evidence="1" type="ORF">GCM10018781_77060</name>
</gene>
<proteinExistence type="predicted"/>
<name>A0A918YVY9_9ACTN</name>
<evidence type="ECO:0000313" key="1">
    <source>
        <dbReference type="EMBL" id="GHE25514.1"/>
    </source>
</evidence>
<dbReference type="EMBL" id="BNBO01000084">
    <property type="protein sequence ID" value="GHE25514.1"/>
    <property type="molecule type" value="Genomic_DNA"/>
</dbReference>
<dbReference type="Proteomes" id="UP000617734">
    <property type="component" value="Unassembled WGS sequence"/>
</dbReference>
<organism evidence="1 2">
    <name type="scientific">Kitasatospora indigofera</name>
    <dbReference type="NCBI Taxonomy" id="67307"/>
    <lineage>
        <taxon>Bacteria</taxon>
        <taxon>Bacillati</taxon>
        <taxon>Actinomycetota</taxon>
        <taxon>Actinomycetes</taxon>
        <taxon>Kitasatosporales</taxon>
        <taxon>Streptomycetaceae</taxon>
        <taxon>Kitasatospora</taxon>
    </lineage>
</organism>
<reference evidence="1" key="2">
    <citation type="submission" date="2020-09" db="EMBL/GenBank/DDBJ databases">
        <authorList>
            <person name="Sun Q."/>
            <person name="Ohkuma M."/>
        </authorList>
    </citation>
    <scope>NUCLEOTIDE SEQUENCE</scope>
    <source>
        <strain evidence="1">JCM 4646</strain>
    </source>
</reference>
<reference evidence="1" key="1">
    <citation type="journal article" date="2014" name="Int. J. Syst. Evol. Microbiol.">
        <title>Complete genome sequence of Corynebacterium casei LMG S-19264T (=DSM 44701T), isolated from a smear-ripened cheese.</title>
        <authorList>
            <consortium name="US DOE Joint Genome Institute (JGI-PGF)"/>
            <person name="Walter F."/>
            <person name="Albersmeier A."/>
            <person name="Kalinowski J."/>
            <person name="Ruckert C."/>
        </authorList>
    </citation>
    <scope>NUCLEOTIDE SEQUENCE</scope>
    <source>
        <strain evidence="1">JCM 4646</strain>
    </source>
</reference>
<evidence type="ECO:0000313" key="2">
    <source>
        <dbReference type="Proteomes" id="UP000617734"/>
    </source>
</evidence>